<dbReference type="InterPro" id="IPR036440">
    <property type="entry name" value="Peptidase_C15-like_sf"/>
</dbReference>
<accession>A0ABQ6GN61</accession>
<reference evidence="1 2" key="1">
    <citation type="submission" date="2023-03" db="EMBL/GenBank/DDBJ databases">
        <title>Draft genome sequence of Thalassotalea insulae KCTC 62186T.</title>
        <authorList>
            <person name="Sawabe T."/>
        </authorList>
    </citation>
    <scope>NUCLEOTIDE SEQUENCE [LARGE SCALE GENOMIC DNA]</scope>
    <source>
        <strain evidence="1 2">KCTC 62186</strain>
    </source>
</reference>
<dbReference type="Proteomes" id="UP001157186">
    <property type="component" value="Unassembled WGS sequence"/>
</dbReference>
<organism evidence="1 2">
    <name type="scientific">Thalassotalea insulae</name>
    <dbReference type="NCBI Taxonomy" id="2056778"/>
    <lineage>
        <taxon>Bacteria</taxon>
        <taxon>Pseudomonadati</taxon>
        <taxon>Pseudomonadota</taxon>
        <taxon>Gammaproteobacteria</taxon>
        <taxon>Alteromonadales</taxon>
        <taxon>Colwelliaceae</taxon>
        <taxon>Thalassotalea</taxon>
    </lineage>
</organism>
<protein>
    <recommendedName>
        <fullName evidence="3">Pyrrolidone-carboxylate peptidase</fullName>
    </recommendedName>
</protein>
<gene>
    <name evidence="1" type="ORF">tinsulaeT_00990</name>
</gene>
<evidence type="ECO:0000313" key="1">
    <source>
        <dbReference type="EMBL" id="GLX76759.1"/>
    </source>
</evidence>
<evidence type="ECO:0008006" key="3">
    <source>
        <dbReference type="Google" id="ProtNLM"/>
    </source>
</evidence>
<proteinExistence type="predicted"/>
<dbReference type="Gene3D" id="3.40.630.20">
    <property type="entry name" value="Peptidase C15, pyroglutamyl peptidase I-like"/>
    <property type="match status" value="1"/>
</dbReference>
<comment type="caution">
    <text evidence="1">The sequence shown here is derived from an EMBL/GenBank/DDBJ whole genome shotgun (WGS) entry which is preliminary data.</text>
</comment>
<dbReference type="EMBL" id="BSST01000001">
    <property type="protein sequence ID" value="GLX76759.1"/>
    <property type="molecule type" value="Genomic_DNA"/>
</dbReference>
<evidence type="ECO:0000313" key="2">
    <source>
        <dbReference type="Proteomes" id="UP001157186"/>
    </source>
</evidence>
<name>A0ABQ6GN61_9GAMM</name>
<dbReference type="SUPFAM" id="SSF53182">
    <property type="entry name" value="Pyrrolidone carboxyl peptidase (pyroglutamate aminopeptidase)"/>
    <property type="match status" value="1"/>
</dbReference>
<sequence>MLIVDFEYRSNVLCKNAKTNKSVEMNKYLMNLVVLVWFWPGNLSVAVAQPSNALNSTLSIEEQRLTKAQQIMPEVFQPLTQRLSMFEQHIAKARNFTALTQVVIRHAGGLWKDAILWFDASQRYDDRPLYWARIQMTKLLKQSPSFLQLLPMQQQKILWLLELLSRGQNDVKFNKGAKKKILITGFDPFLLDRNIRQSNPSGVAALALDDLLLSRDGISAEIETLIFPVRFADFDQGIVEILLAPYYQKVDMVVTISMGRSGFDLERFPGLRRSAKASDNLNIKTGASPDKPKVPLLKGKSLDGPEFVELSLPVAKMIKVQRPFKVNDNRKVLTLSGKVEAQSLSALADKISVAGSGGGYLSNEISYRSILLREQLNPLLPVGHLHTPKFIGFAPKTSAQIVKQIKQILTEAIDGI</sequence>
<keyword evidence="2" id="KW-1185">Reference proteome</keyword>